<gene>
    <name evidence="2" type="ORF">RRG08_016982</name>
</gene>
<name>A0AAE0XZ97_9GAST</name>
<feature type="signal peptide" evidence="1">
    <location>
        <begin position="1"/>
        <end position="27"/>
    </location>
</feature>
<dbReference type="Proteomes" id="UP001283361">
    <property type="component" value="Unassembled WGS sequence"/>
</dbReference>
<dbReference type="AlphaFoldDB" id="A0AAE0XZ97"/>
<organism evidence="2 3">
    <name type="scientific">Elysia crispata</name>
    <name type="common">lettuce slug</name>
    <dbReference type="NCBI Taxonomy" id="231223"/>
    <lineage>
        <taxon>Eukaryota</taxon>
        <taxon>Metazoa</taxon>
        <taxon>Spiralia</taxon>
        <taxon>Lophotrochozoa</taxon>
        <taxon>Mollusca</taxon>
        <taxon>Gastropoda</taxon>
        <taxon>Heterobranchia</taxon>
        <taxon>Euthyneura</taxon>
        <taxon>Panpulmonata</taxon>
        <taxon>Sacoglossa</taxon>
        <taxon>Placobranchoidea</taxon>
        <taxon>Plakobranchidae</taxon>
        <taxon>Elysia</taxon>
    </lineage>
</organism>
<proteinExistence type="predicted"/>
<comment type="caution">
    <text evidence="2">The sequence shown here is derived from an EMBL/GenBank/DDBJ whole genome shotgun (WGS) entry which is preliminary data.</text>
</comment>
<keyword evidence="3" id="KW-1185">Reference proteome</keyword>
<protein>
    <submittedName>
        <fullName evidence="2">Uncharacterized protein</fullName>
    </submittedName>
</protein>
<evidence type="ECO:0000313" key="2">
    <source>
        <dbReference type="EMBL" id="KAK3726673.1"/>
    </source>
</evidence>
<keyword evidence="1" id="KW-0732">Signal</keyword>
<evidence type="ECO:0000256" key="1">
    <source>
        <dbReference type="SAM" id="SignalP"/>
    </source>
</evidence>
<feature type="chain" id="PRO_5042008653" evidence="1">
    <location>
        <begin position="28"/>
        <end position="222"/>
    </location>
</feature>
<reference evidence="2" key="1">
    <citation type="journal article" date="2023" name="G3 (Bethesda)">
        <title>A reference genome for the long-term kleptoplast-retaining sea slug Elysia crispata morphotype clarki.</title>
        <authorList>
            <person name="Eastman K.E."/>
            <person name="Pendleton A.L."/>
            <person name="Shaikh M.A."/>
            <person name="Suttiyut T."/>
            <person name="Ogas R."/>
            <person name="Tomko P."/>
            <person name="Gavelis G."/>
            <person name="Widhalm J.R."/>
            <person name="Wisecaver J.H."/>
        </authorList>
    </citation>
    <scope>NUCLEOTIDE SEQUENCE</scope>
    <source>
        <strain evidence="2">ECLA1</strain>
    </source>
</reference>
<sequence>MTVGDVLRAVWLVLVVLAWTQSHTVTGVHMQGSSFWKNHSSRLVELMRAASRLNNQNQARHKRLVDSGNSDWNDMYDKYKIFHSELSDFISQILGNLKQGSPSELQYMTIIPHILPLDDPDFLYRKKDRAVMRVLNMLKFTERLMHGARQYVAESSLHWYNTAARKLHLWSSLLLLTLNNLKLSDDPEPVHYYDAGMGGINVRLISYRKVNWDHLEALLKIL</sequence>
<dbReference type="EMBL" id="JAWDGP010007289">
    <property type="protein sequence ID" value="KAK3726673.1"/>
    <property type="molecule type" value="Genomic_DNA"/>
</dbReference>
<accession>A0AAE0XZ97</accession>
<evidence type="ECO:0000313" key="3">
    <source>
        <dbReference type="Proteomes" id="UP001283361"/>
    </source>
</evidence>